<dbReference type="EMBL" id="CM045766">
    <property type="protein sequence ID" value="KAI8003729.1"/>
    <property type="molecule type" value="Genomic_DNA"/>
</dbReference>
<sequence length="82" mass="9242">MLVMNTILSVALLKNMVRYMFQVVGFNGFSPNSEEDQSSEVGRSRRAVSITKFKFLPKNRSCSDNGGGKSLKWKKNIRGRVV</sequence>
<name>A0ACC0GST6_9ERIC</name>
<comment type="caution">
    <text evidence="1">The sequence shown here is derived from an EMBL/GenBank/DDBJ whole genome shotgun (WGS) entry which is preliminary data.</text>
</comment>
<accession>A0ACC0GST6</accession>
<proteinExistence type="predicted"/>
<evidence type="ECO:0000313" key="2">
    <source>
        <dbReference type="Proteomes" id="UP001060215"/>
    </source>
</evidence>
<protein>
    <submittedName>
        <fullName evidence="1">Uncharacterized protein</fullName>
    </submittedName>
</protein>
<evidence type="ECO:0000313" key="1">
    <source>
        <dbReference type="EMBL" id="KAI8003729.1"/>
    </source>
</evidence>
<organism evidence="1 2">
    <name type="scientific">Camellia lanceoleosa</name>
    <dbReference type="NCBI Taxonomy" id="1840588"/>
    <lineage>
        <taxon>Eukaryota</taxon>
        <taxon>Viridiplantae</taxon>
        <taxon>Streptophyta</taxon>
        <taxon>Embryophyta</taxon>
        <taxon>Tracheophyta</taxon>
        <taxon>Spermatophyta</taxon>
        <taxon>Magnoliopsida</taxon>
        <taxon>eudicotyledons</taxon>
        <taxon>Gunneridae</taxon>
        <taxon>Pentapetalae</taxon>
        <taxon>asterids</taxon>
        <taxon>Ericales</taxon>
        <taxon>Theaceae</taxon>
        <taxon>Camellia</taxon>
    </lineage>
</organism>
<gene>
    <name evidence="1" type="ORF">LOK49_LG08G03356</name>
</gene>
<reference evidence="1 2" key="1">
    <citation type="journal article" date="2022" name="Plant J.">
        <title>Chromosome-level genome of Camellia lanceoleosa provides a valuable resource for understanding genome evolution and self-incompatibility.</title>
        <authorList>
            <person name="Gong W."/>
            <person name="Xiao S."/>
            <person name="Wang L."/>
            <person name="Liao Z."/>
            <person name="Chang Y."/>
            <person name="Mo W."/>
            <person name="Hu G."/>
            <person name="Li W."/>
            <person name="Zhao G."/>
            <person name="Zhu H."/>
            <person name="Hu X."/>
            <person name="Ji K."/>
            <person name="Xiang X."/>
            <person name="Song Q."/>
            <person name="Yuan D."/>
            <person name="Jin S."/>
            <person name="Zhang L."/>
        </authorList>
    </citation>
    <scope>NUCLEOTIDE SEQUENCE [LARGE SCALE GENOMIC DNA]</scope>
    <source>
        <strain evidence="1">SQ_2022a</strain>
    </source>
</reference>
<dbReference type="Proteomes" id="UP001060215">
    <property type="component" value="Chromosome 9"/>
</dbReference>
<keyword evidence="2" id="KW-1185">Reference proteome</keyword>